<dbReference type="GO" id="GO:0005739">
    <property type="term" value="C:mitochondrion"/>
    <property type="evidence" value="ECO:0007669"/>
    <property type="project" value="UniProtKB-SubCell"/>
</dbReference>
<dbReference type="InterPro" id="IPR024461">
    <property type="entry name" value="CCDC90-like"/>
</dbReference>
<comment type="subcellular location">
    <subcellularLocation>
        <location evidence="2">Membrane</location>
    </subcellularLocation>
    <subcellularLocation>
        <location evidence="1">Mitochondrion</location>
    </subcellularLocation>
</comment>
<evidence type="ECO:0000313" key="10">
    <source>
        <dbReference type="Proteomes" id="UP000242287"/>
    </source>
</evidence>
<keyword evidence="5" id="KW-0175">Coiled coil</keyword>
<name>A0A2A9NUX5_9AGAR</name>
<dbReference type="AlphaFoldDB" id="A0A2A9NUX5"/>
<protein>
    <recommendedName>
        <fullName evidence="11">DUF1640 domain-containing protein</fullName>
    </recommendedName>
</protein>
<feature type="region of interest" description="Disordered" evidence="8">
    <location>
        <begin position="294"/>
        <end position="318"/>
    </location>
</feature>
<feature type="compositionally biased region" description="Polar residues" evidence="8">
    <location>
        <begin position="93"/>
        <end position="114"/>
    </location>
</feature>
<evidence type="ECO:0000256" key="5">
    <source>
        <dbReference type="ARBA" id="ARBA00023054"/>
    </source>
</evidence>
<keyword evidence="10" id="KW-1185">Reference proteome</keyword>
<dbReference type="Pfam" id="PF07798">
    <property type="entry name" value="CCDC90-like"/>
    <property type="match status" value="1"/>
</dbReference>
<reference evidence="9 10" key="1">
    <citation type="submission" date="2014-02" db="EMBL/GenBank/DDBJ databases">
        <title>Transposable element dynamics among asymbiotic and ectomycorrhizal Amanita fungi.</title>
        <authorList>
            <consortium name="DOE Joint Genome Institute"/>
            <person name="Hess J."/>
            <person name="Skrede I."/>
            <person name="Wolfe B."/>
            <person name="LaButti K."/>
            <person name="Ohm R.A."/>
            <person name="Grigoriev I.V."/>
            <person name="Pringle A."/>
        </authorList>
    </citation>
    <scope>NUCLEOTIDE SEQUENCE [LARGE SCALE GENOMIC DNA]</scope>
    <source>
        <strain evidence="9 10">SKay4041</strain>
    </source>
</reference>
<dbReference type="Proteomes" id="UP000242287">
    <property type="component" value="Unassembled WGS sequence"/>
</dbReference>
<evidence type="ECO:0000256" key="6">
    <source>
        <dbReference type="ARBA" id="ARBA00023128"/>
    </source>
</evidence>
<feature type="region of interest" description="Disordered" evidence="8">
    <location>
        <begin position="46"/>
        <end position="115"/>
    </location>
</feature>
<evidence type="ECO:0000256" key="2">
    <source>
        <dbReference type="ARBA" id="ARBA00004370"/>
    </source>
</evidence>
<dbReference type="EMBL" id="KZ301988">
    <property type="protein sequence ID" value="PFH51452.1"/>
    <property type="molecule type" value="Genomic_DNA"/>
</dbReference>
<evidence type="ECO:0000256" key="7">
    <source>
        <dbReference type="ARBA" id="ARBA00023136"/>
    </source>
</evidence>
<evidence type="ECO:0000256" key="8">
    <source>
        <dbReference type="SAM" id="MobiDB-lite"/>
    </source>
</evidence>
<accession>A0A2A9NUX5</accession>
<keyword evidence="7" id="KW-0472">Membrane</keyword>
<keyword evidence="6" id="KW-0496">Mitochondrion</keyword>
<sequence length="318" mass="35370">MLRALTKSSGLLSIPLHRVGQPKYPSFTPNSDLHTSHFIADPLKTSEPTTFSLTHPRDPGGNTTSSHGSPSSSSASNSSSSESSMSQDTSKSITSQSSVPSTPNHDATMHTPTYRSPPFHTHAFFTALEKTFPTPTARSLMRATRALLVDRIGRVRREGLTAKDLANQAYLFRAAMSKLRGEITTSIKNNSSAITTSTSALRKEVERLDVKMKEDIGSMKHEIQMELESRKDEAKSELKQQDMIIEEMLNRAIVDISDLRAVVEEVKWENMRRTVVTLFAFIMVIIVGLEVQSKPQRPPSRPRIHPPPPEIEYMDQEG</sequence>
<keyword evidence="3" id="KW-0812">Transmembrane</keyword>
<evidence type="ECO:0000256" key="3">
    <source>
        <dbReference type="ARBA" id="ARBA00022692"/>
    </source>
</evidence>
<dbReference type="STRING" id="703135.A0A2A9NUX5"/>
<dbReference type="PANTHER" id="PTHR14360:SF12">
    <property type="entry name" value="MOZ PROTEIN REPRESENTS A CHROMATIN-ASSOCIATED ACETYLTRANSFERASE"/>
    <property type="match status" value="1"/>
</dbReference>
<evidence type="ECO:0008006" key="11">
    <source>
        <dbReference type="Google" id="ProtNLM"/>
    </source>
</evidence>
<organism evidence="9 10">
    <name type="scientific">Amanita thiersii Skay4041</name>
    <dbReference type="NCBI Taxonomy" id="703135"/>
    <lineage>
        <taxon>Eukaryota</taxon>
        <taxon>Fungi</taxon>
        <taxon>Dikarya</taxon>
        <taxon>Basidiomycota</taxon>
        <taxon>Agaricomycotina</taxon>
        <taxon>Agaricomycetes</taxon>
        <taxon>Agaricomycetidae</taxon>
        <taxon>Agaricales</taxon>
        <taxon>Pluteineae</taxon>
        <taxon>Amanitaceae</taxon>
        <taxon>Amanita</taxon>
    </lineage>
</organism>
<evidence type="ECO:0000256" key="1">
    <source>
        <dbReference type="ARBA" id="ARBA00004173"/>
    </source>
</evidence>
<dbReference type="Gene3D" id="1.20.5.340">
    <property type="match status" value="1"/>
</dbReference>
<gene>
    <name evidence="9" type="ORF">AMATHDRAFT_142715</name>
</gene>
<evidence type="ECO:0000313" key="9">
    <source>
        <dbReference type="EMBL" id="PFH51452.1"/>
    </source>
</evidence>
<proteinExistence type="predicted"/>
<feature type="compositionally biased region" description="Low complexity" evidence="8">
    <location>
        <begin position="65"/>
        <end position="92"/>
    </location>
</feature>
<keyword evidence="4" id="KW-1133">Transmembrane helix</keyword>
<dbReference type="OrthoDB" id="1552at2759"/>
<dbReference type="GO" id="GO:0016020">
    <property type="term" value="C:membrane"/>
    <property type="evidence" value="ECO:0007669"/>
    <property type="project" value="UniProtKB-SubCell"/>
</dbReference>
<feature type="compositionally biased region" description="Pro residues" evidence="8">
    <location>
        <begin position="296"/>
        <end position="310"/>
    </location>
</feature>
<evidence type="ECO:0000256" key="4">
    <source>
        <dbReference type="ARBA" id="ARBA00022989"/>
    </source>
</evidence>
<dbReference type="PANTHER" id="PTHR14360">
    <property type="entry name" value="PROTEIN FMP32, MITOCHONDRIAL"/>
    <property type="match status" value="1"/>
</dbReference>